<reference evidence="2" key="1">
    <citation type="submission" date="2019-08" db="EMBL/GenBank/DDBJ databases">
        <authorList>
            <person name="Kucharzyk K."/>
            <person name="Murdoch R.W."/>
            <person name="Higgins S."/>
            <person name="Loffler F."/>
        </authorList>
    </citation>
    <scope>NUCLEOTIDE SEQUENCE</scope>
</reference>
<dbReference type="AlphaFoldDB" id="A0A645D9S5"/>
<comment type="caution">
    <text evidence="2">The sequence shown here is derived from an EMBL/GenBank/DDBJ whole genome shotgun (WGS) entry which is preliminary data.</text>
</comment>
<feature type="compositionally biased region" description="Basic and acidic residues" evidence="1">
    <location>
        <begin position="74"/>
        <end position="94"/>
    </location>
</feature>
<sequence length="114" mass="12566">MGAARIDCPAAGERAFRRSGAKRPGAQLRGCALRGIDRRRRHRAGPADAAKRHARQGLEFHGSGLDGGVRRRVGIGDHRADSDRGDQNQKRLDRHVCAAPDADCRRRLSALWRP</sequence>
<evidence type="ECO:0000256" key="1">
    <source>
        <dbReference type="SAM" id="MobiDB-lite"/>
    </source>
</evidence>
<protein>
    <submittedName>
        <fullName evidence="2">Uncharacterized protein</fullName>
    </submittedName>
</protein>
<accession>A0A645D9S5</accession>
<feature type="region of interest" description="Disordered" evidence="1">
    <location>
        <begin position="16"/>
        <end position="94"/>
    </location>
</feature>
<gene>
    <name evidence="2" type="ORF">SDC9_132452</name>
</gene>
<proteinExistence type="predicted"/>
<dbReference type="EMBL" id="VSSQ01033699">
    <property type="protein sequence ID" value="MPM85372.1"/>
    <property type="molecule type" value="Genomic_DNA"/>
</dbReference>
<organism evidence="2">
    <name type="scientific">bioreactor metagenome</name>
    <dbReference type="NCBI Taxonomy" id="1076179"/>
    <lineage>
        <taxon>unclassified sequences</taxon>
        <taxon>metagenomes</taxon>
        <taxon>ecological metagenomes</taxon>
    </lineage>
</organism>
<evidence type="ECO:0000313" key="2">
    <source>
        <dbReference type="EMBL" id="MPM85372.1"/>
    </source>
</evidence>
<name>A0A645D9S5_9ZZZZ</name>